<evidence type="ECO:0000313" key="2">
    <source>
        <dbReference type="Proteomes" id="UP000024635"/>
    </source>
</evidence>
<proteinExistence type="predicted"/>
<reference evidence="2" key="1">
    <citation type="journal article" date="2015" name="Nat. Genet.">
        <title>The genome and transcriptome of the zoonotic hookworm Ancylostoma ceylanicum identify infection-specific gene families.</title>
        <authorList>
            <person name="Schwarz E.M."/>
            <person name="Hu Y."/>
            <person name="Antoshechkin I."/>
            <person name="Miller M.M."/>
            <person name="Sternberg P.W."/>
            <person name="Aroian R.V."/>
        </authorList>
    </citation>
    <scope>NUCLEOTIDE SEQUENCE</scope>
    <source>
        <strain evidence="2">HY135</strain>
    </source>
</reference>
<gene>
    <name evidence="1" type="primary">Acey_s0330.g2699</name>
    <name evidence="1" type="ORF">Y032_0330g2699</name>
</gene>
<accession>A0A016RZN3</accession>
<evidence type="ECO:0000313" key="1">
    <source>
        <dbReference type="EMBL" id="EYB83741.1"/>
    </source>
</evidence>
<comment type="caution">
    <text evidence="1">The sequence shown here is derived from an EMBL/GenBank/DDBJ whole genome shotgun (WGS) entry which is preliminary data.</text>
</comment>
<organism evidence="1 2">
    <name type="scientific">Ancylostoma ceylanicum</name>
    <dbReference type="NCBI Taxonomy" id="53326"/>
    <lineage>
        <taxon>Eukaryota</taxon>
        <taxon>Metazoa</taxon>
        <taxon>Ecdysozoa</taxon>
        <taxon>Nematoda</taxon>
        <taxon>Chromadorea</taxon>
        <taxon>Rhabditida</taxon>
        <taxon>Rhabditina</taxon>
        <taxon>Rhabditomorpha</taxon>
        <taxon>Strongyloidea</taxon>
        <taxon>Ancylostomatidae</taxon>
        <taxon>Ancylostomatinae</taxon>
        <taxon>Ancylostoma</taxon>
    </lineage>
</organism>
<name>A0A016RZN3_9BILA</name>
<dbReference type="OrthoDB" id="5860646at2759"/>
<dbReference type="AlphaFoldDB" id="A0A016RZN3"/>
<protein>
    <submittedName>
        <fullName evidence="1">Uncharacterized protein</fullName>
    </submittedName>
</protein>
<sequence length="67" mass="7625">MVATVFSGLCRATVCEITKFQTRVRKCCYRIIKESTSRIEYGVATYNRHRTELSCTVCRIISALESA</sequence>
<dbReference type="Proteomes" id="UP000024635">
    <property type="component" value="Unassembled WGS sequence"/>
</dbReference>
<keyword evidence="2" id="KW-1185">Reference proteome</keyword>
<dbReference type="EMBL" id="JARK01001666">
    <property type="protein sequence ID" value="EYB83741.1"/>
    <property type="molecule type" value="Genomic_DNA"/>
</dbReference>